<accession>A0A939SP32</accession>
<dbReference type="EMBL" id="JAGETQ010000029">
    <property type="protein sequence ID" value="MBO1916092.1"/>
    <property type="molecule type" value="Genomic_DNA"/>
</dbReference>
<dbReference type="InterPro" id="IPR001387">
    <property type="entry name" value="Cro/C1-type_HTH"/>
</dbReference>
<dbReference type="SUPFAM" id="SSF47413">
    <property type="entry name" value="lambda repressor-like DNA-binding domains"/>
    <property type="match status" value="1"/>
</dbReference>
<evidence type="ECO:0000313" key="2">
    <source>
        <dbReference type="EMBL" id="MBO1916092.1"/>
    </source>
</evidence>
<feature type="domain" description="HTH cro/C1-type" evidence="1">
    <location>
        <begin position="12"/>
        <end position="66"/>
    </location>
</feature>
<gene>
    <name evidence="2" type="ORF">J4727_07600</name>
</gene>
<organism evidence="2 3">
    <name type="scientific">Providencia rettgeri</name>
    <dbReference type="NCBI Taxonomy" id="587"/>
    <lineage>
        <taxon>Bacteria</taxon>
        <taxon>Pseudomonadati</taxon>
        <taxon>Pseudomonadota</taxon>
        <taxon>Gammaproteobacteria</taxon>
        <taxon>Enterobacterales</taxon>
        <taxon>Morganellaceae</taxon>
        <taxon>Providencia</taxon>
    </lineage>
</organism>
<dbReference type="CDD" id="cd00093">
    <property type="entry name" value="HTH_XRE"/>
    <property type="match status" value="1"/>
</dbReference>
<comment type="caution">
    <text evidence="2">The sequence shown here is derived from an EMBL/GenBank/DDBJ whole genome shotgun (WGS) entry which is preliminary data.</text>
</comment>
<dbReference type="InterPro" id="IPR010982">
    <property type="entry name" value="Lambda_DNA-bd_dom_sf"/>
</dbReference>
<dbReference type="AlphaFoldDB" id="A0A939SP32"/>
<evidence type="ECO:0000313" key="3">
    <source>
        <dbReference type="Proteomes" id="UP000664477"/>
    </source>
</evidence>
<evidence type="ECO:0000259" key="1">
    <source>
        <dbReference type="PROSITE" id="PS50943"/>
    </source>
</evidence>
<dbReference type="GO" id="GO:0003677">
    <property type="term" value="F:DNA binding"/>
    <property type="evidence" value="ECO:0007669"/>
    <property type="project" value="InterPro"/>
</dbReference>
<sequence>MINVNRIVGREIRKRRKHLGLSGIELANLVGVSQQQISRYERGECNINIENLHTLANALDTEMICFLLMMFLSIKKVINLKN</sequence>
<dbReference type="Pfam" id="PF01381">
    <property type="entry name" value="HTH_3"/>
    <property type="match status" value="1"/>
</dbReference>
<dbReference type="Gene3D" id="1.10.260.40">
    <property type="entry name" value="lambda repressor-like DNA-binding domains"/>
    <property type="match status" value="1"/>
</dbReference>
<name>A0A939SP32_PRORE</name>
<dbReference type="Proteomes" id="UP000664477">
    <property type="component" value="Unassembled WGS sequence"/>
</dbReference>
<dbReference type="PROSITE" id="PS50943">
    <property type="entry name" value="HTH_CROC1"/>
    <property type="match status" value="1"/>
</dbReference>
<protein>
    <submittedName>
        <fullName evidence="2">Helix-turn-helix transcriptional regulator</fullName>
    </submittedName>
</protein>
<dbReference type="SMART" id="SM00530">
    <property type="entry name" value="HTH_XRE"/>
    <property type="match status" value="1"/>
</dbReference>
<reference evidence="2" key="1">
    <citation type="submission" date="2021-03" db="EMBL/GenBank/DDBJ databases">
        <title>Molecular epidemiology and mechanisms of colistin and carbapenem resistance in Enterobacteriaceae from clinical isolates, the environment and porcine samples in Pretoria, South Africa.</title>
        <authorList>
            <person name="Bogoshi D."/>
            <person name="Mbelle N.M."/>
            <person name="Naidoo V."/>
            <person name="Osei Sekyere J."/>
        </authorList>
    </citation>
    <scope>NUCLEOTIDE SEQUENCE</scope>
    <source>
        <strain evidence="2">C052</strain>
    </source>
</reference>
<proteinExistence type="predicted"/>